<keyword evidence="1" id="KW-0732">Signal</keyword>
<proteinExistence type="predicted"/>
<dbReference type="KEGG" id="msy:MS53_0316"/>
<feature type="chain" id="PRO_5004235197" description="Lipoprotein" evidence="1">
    <location>
        <begin position="26"/>
        <end position="730"/>
    </location>
</feature>
<dbReference type="Proteomes" id="UP000000549">
    <property type="component" value="Chromosome"/>
</dbReference>
<dbReference type="PROSITE" id="PS51257">
    <property type="entry name" value="PROKAR_LIPOPROTEIN"/>
    <property type="match status" value="1"/>
</dbReference>
<name>Q4A692_MYCS5</name>
<keyword evidence="3" id="KW-1185">Reference proteome</keyword>
<dbReference type="HOGENOM" id="CLU_379392_0_0_14"/>
<organism evidence="2 3">
    <name type="scientific">Mycoplasmopsis synoviae (strain 53)</name>
    <name type="common">Mycoplasma synoviae</name>
    <dbReference type="NCBI Taxonomy" id="262723"/>
    <lineage>
        <taxon>Bacteria</taxon>
        <taxon>Bacillati</taxon>
        <taxon>Mycoplasmatota</taxon>
        <taxon>Mycoplasmoidales</taxon>
        <taxon>Metamycoplasmataceae</taxon>
        <taxon>Mycoplasmopsis</taxon>
    </lineage>
</organism>
<reference evidence="2 3" key="1">
    <citation type="journal article" date="2005" name="J. Bacteriol.">
        <title>Swine and poultry pathogens: the complete genome sequences of two strains of Mycoplasma hyopneumoniae and a strain of Mycoplasma synoviae.</title>
        <authorList>
            <person name="Vasconcelos A.T."/>
            <person name="Ferreira H.B."/>
            <person name="Bizarro C.V."/>
            <person name="Bonatto S.L."/>
            <person name="Carvalho M.O."/>
            <person name="Pinto P.M."/>
            <person name="Almeida D.F."/>
            <person name="Almeida L.G."/>
            <person name="Almeida R."/>
            <person name="Alves-Filho L."/>
            <person name="Assuncao E.N."/>
            <person name="Azevedo V.A."/>
            <person name="Bogo M.R."/>
            <person name="Brigido M.M."/>
            <person name="Brocchi M."/>
            <person name="Burity H.A."/>
            <person name="Camargo A.A."/>
            <person name="Camargo S.S."/>
            <person name="Carepo M.S."/>
            <person name="Carraro D.M."/>
            <person name="de Mattos Cascardo J.C."/>
            <person name="Castro L.A."/>
            <person name="Cavalcanti G."/>
            <person name="Chemale G."/>
            <person name="Collevatti R.G."/>
            <person name="Cunha C.W."/>
            <person name="Dallagiovanna B."/>
            <person name="Dambros B.P."/>
            <person name="Dellagostin O.A."/>
            <person name="Falcao C."/>
            <person name="Fantinatti-Garboggini F."/>
            <person name="Felipe M.S."/>
            <person name="Fiorentin L."/>
            <person name="Franco G.R."/>
            <person name="Freitas N.S."/>
            <person name="Frias D."/>
            <person name="Grangeiro T.B."/>
            <person name="Grisard E.C."/>
            <person name="Guimaraes C.T."/>
            <person name="Hungria M."/>
            <person name="Jardim S.N."/>
            <person name="Krieger M.A."/>
            <person name="Laurino J.P."/>
            <person name="Lima L.F."/>
            <person name="Lopes M.I."/>
            <person name="Loreto E.L."/>
            <person name="Madeira H.M."/>
            <person name="Manfio G.P."/>
            <person name="Maranhao A.Q."/>
            <person name="Martinkovics C.T."/>
            <person name="Medeiros S.R."/>
            <person name="Moreira M.A."/>
            <person name="Neiva M."/>
            <person name="Ramalho-Neto C.E."/>
            <person name="Nicolas M.F."/>
            <person name="Oliveira S.C."/>
            <person name="Paixao R.F."/>
            <person name="Pedrosa F.O."/>
            <person name="Pena S.D."/>
            <person name="Pereira M."/>
            <person name="Pereira-Ferrari L."/>
            <person name="Piffer I."/>
            <person name="Pinto L.S."/>
            <person name="Potrich D.P."/>
            <person name="Salim A.C."/>
            <person name="Santos F.R."/>
            <person name="Schmitt R."/>
            <person name="Schneider M.P."/>
            <person name="Schrank A."/>
            <person name="Schrank I.S."/>
            <person name="Schuck A.F."/>
            <person name="Seuanez H.N."/>
            <person name="Silva D.W."/>
            <person name="Silva R."/>
            <person name="Silva S.C."/>
            <person name="Soares C.M."/>
            <person name="Souza K.R."/>
            <person name="Souza R.C."/>
            <person name="Staats C.C."/>
            <person name="Steffens M.B."/>
            <person name="Teixeira S.M."/>
            <person name="Urmenyi T.P."/>
            <person name="Vainstein M.H."/>
            <person name="Zuccherato L.W."/>
            <person name="Simpson A.J."/>
            <person name="Zaha A."/>
        </authorList>
    </citation>
    <scope>NUCLEOTIDE SEQUENCE [LARGE SCALE GENOMIC DNA]</scope>
    <source>
        <strain evidence="2 3">53</strain>
    </source>
</reference>
<protein>
    <recommendedName>
        <fullName evidence="4">Lipoprotein</fullName>
    </recommendedName>
</protein>
<feature type="signal peptide" evidence="1">
    <location>
        <begin position="1"/>
        <end position="25"/>
    </location>
</feature>
<evidence type="ECO:0000313" key="3">
    <source>
        <dbReference type="Proteomes" id="UP000000549"/>
    </source>
</evidence>
<sequence length="730" mass="81668">MKKRKKFLNHLITAPLIITSTSLIAISCTGGSNQGQEITAEVTFKDGETEVSKTTFKGREEFSINLENHVPFGYDFKENQTLLYDVKQNTSVTVQVQQKLTKFSLVDRATRQELAKVEGFFTDRDEKLTAFLQVNLPTNYQLDSRFTLDGVHLFEDNTVFLSKSTTNYTTTLNFKLQDNTVVKTVTLNLDSNSLLSLSNYVPAGYELVDKSQRITFNQSNDFVVKKVEASQSTPRKSDVINQDKVVLDQSNNTRNSITINGPAYILDTLNLSRTTFPSDVVFNSSFSVNGYTFLNVVVKSYDDALGTLSFSSTVVNSSNPSVTGEFDFNLSGLQQTKRIFSVGTDFNENSLYSKKLTNATADQLSKEEILSGLKSFTGVDQEFTVNYDLLDLIRKNRVSVNTMQIQDNGTMLNLNLDLLSKRLENGEVTETKVRLIDKEVSFNTGYSLNGELSYILNNKVSVASLTGSSVQNQYPSYYWGRIKKGIELANTLLQFDPTFVNNQQVKTTNDKVIQVKYENLVPNDLTGELTFDAYLVALDSTANDGNIQSSRRRFTVGGLNKLNTKMSLTDPVLSKFDLSIKSSGNKSIIANLVKNNSTDTNFTNKDTGSLFKALSFTFLLSEADEAEQKNNSFWDLKFNNVDLQSAYDSETKLLKQNENELFAPYKIEVEPISFSNYSFNGTTVKFTLNVNLKVTLFAGDDKYEFTKSFRFDNQTLSTSSSSSSSSSSSR</sequence>
<evidence type="ECO:0000256" key="1">
    <source>
        <dbReference type="SAM" id="SignalP"/>
    </source>
</evidence>
<gene>
    <name evidence="2" type="ordered locus">MS53_0316</name>
</gene>
<evidence type="ECO:0008006" key="4">
    <source>
        <dbReference type="Google" id="ProtNLM"/>
    </source>
</evidence>
<accession>Q4A692</accession>
<dbReference type="RefSeq" id="WP_011283460.1">
    <property type="nucleotide sequence ID" value="NC_007294.1"/>
</dbReference>
<dbReference type="AlphaFoldDB" id="Q4A692"/>
<evidence type="ECO:0000313" key="2">
    <source>
        <dbReference type="EMBL" id="AAZ43729.1"/>
    </source>
</evidence>
<dbReference type="EMBL" id="AE017245">
    <property type="protein sequence ID" value="AAZ43729.1"/>
    <property type="molecule type" value="Genomic_DNA"/>
</dbReference>